<feature type="compositionally biased region" description="Polar residues" evidence="2">
    <location>
        <begin position="216"/>
        <end position="226"/>
    </location>
</feature>
<dbReference type="Proteomes" id="UP001152622">
    <property type="component" value="Chromosome 10"/>
</dbReference>
<dbReference type="GO" id="GO:0005886">
    <property type="term" value="C:plasma membrane"/>
    <property type="evidence" value="ECO:0007669"/>
    <property type="project" value="TreeGrafter"/>
</dbReference>
<dbReference type="InterPro" id="IPR010911">
    <property type="entry name" value="Rab_BD"/>
</dbReference>
<accession>A0A9Q1INT0</accession>
<dbReference type="GO" id="GO:0070382">
    <property type="term" value="C:exocytic vesicle"/>
    <property type="evidence" value="ECO:0007669"/>
    <property type="project" value="TreeGrafter"/>
</dbReference>
<dbReference type="PROSITE" id="PS50916">
    <property type="entry name" value="RABBD"/>
    <property type="match status" value="1"/>
</dbReference>
<dbReference type="OrthoDB" id="8948718at2759"/>
<evidence type="ECO:0000259" key="3">
    <source>
        <dbReference type="PROSITE" id="PS50916"/>
    </source>
</evidence>
<dbReference type="GO" id="GO:0042043">
    <property type="term" value="F:neurexin family protein binding"/>
    <property type="evidence" value="ECO:0007669"/>
    <property type="project" value="TreeGrafter"/>
</dbReference>
<reference evidence="4" key="1">
    <citation type="journal article" date="2023" name="Science">
        <title>Genome structures resolve the early diversification of teleost fishes.</title>
        <authorList>
            <person name="Parey E."/>
            <person name="Louis A."/>
            <person name="Montfort J."/>
            <person name="Bouchez O."/>
            <person name="Roques C."/>
            <person name="Iampietro C."/>
            <person name="Lluch J."/>
            <person name="Castinel A."/>
            <person name="Donnadieu C."/>
            <person name="Desvignes T."/>
            <person name="Floi Bucao C."/>
            <person name="Jouanno E."/>
            <person name="Wen M."/>
            <person name="Mejri S."/>
            <person name="Dirks R."/>
            <person name="Jansen H."/>
            <person name="Henkel C."/>
            <person name="Chen W.J."/>
            <person name="Zahm M."/>
            <person name="Cabau C."/>
            <person name="Klopp C."/>
            <person name="Thompson A.W."/>
            <person name="Robinson-Rechavi M."/>
            <person name="Braasch I."/>
            <person name="Lecointre G."/>
            <person name="Bobe J."/>
            <person name="Postlethwait J.H."/>
            <person name="Berthelot C."/>
            <person name="Roest Crollius H."/>
            <person name="Guiguen Y."/>
        </authorList>
    </citation>
    <scope>NUCLEOTIDE SEQUENCE</scope>
    <source>
        <strain evidence="4">WJC10195</strain>
    </source>
</reference>
<evidence type="ECO:0000313" key="4">
    <source>
        <dbReference type="EMBL" id="KAJ8347625.1"/>
    </source>
</evidence>
<feature type="coiled-coil region" evidence="1">
    <location>
        <begin position="19"/>
        <end position="46"/>
    </location>
</feature>
<gene>
    <name evidence="4" type="ORF">SKAU_G00262140</name>
</gene>
<feature type="region of interest" description="Disordered" evidence="2">
    <location>
        <begin position="115"/>
        <end position="191"/>
    </location>
</feature>
<feature type="region of interest" description="Disordered" evidence="2">
    <location>
        <begin position="207"/>
        <end position="256"/>
    </location>
</feature>
<evidence type="ECO:0000313" key="5">
    <source>
        <dbReference type="Proteomes" id="UP001152622"/>
    </source>
</evidence>
<organism evidence="4 5">
    <name type="scientific">Synaphobranchus kaupii</name>
    <name type="common">Kaup's arrowtooth eel</name>
    <dbReference type="NCBI Taxonomy" id="118154"/>
    <lineage>
        <taxon>Eukaryota</taxon>
        <taxon>Metazoa</taxon>
        <taxon>Chordata</taxon>
        <taxon>Craniata</taxon>
        <taxon>Vertebrata</taxon>
        <taxon>Euteleostomi</taxon>
        <taxon>Actinopterygii</taxon>
        <taxon>Neopterygii</taxon>
        <taxon>Teleostei</taxon>
        <taxon>Anguilliformes</taxon>
        <taxon>Synaphobranchidae</taxon>
        <taxon>Synaphobranchus</taxon>
    </lineage>
</organism>
<keyword evidence="5" id="KW-1185">Reference proteome</keyword>
<dbReference type="GO" id="GO:0006886">
    <property type="term" value="P:intracellular protein transport"/>
    <property type="evidence" value="ECO:0007669"/>
    <property type="project" value="InterPro"/>
</dbReference>
<feature type="region of interest" description="Disordered" evidence="2">
    <location>
        <begin position="318"/>
        <end position="343"/>
    </location>
</feature>
<evidence type="ECO:0000256" key="1">
    <source>
        <dbReference type="SAM" id="Coils"/>
    </source>
</evidence>
<dbReference type="EMBL" id="JAINUF010000010">
    <property type="protein sequence ID" value="KAJ8347625.1"/>
    <property type="molecule type" value="Genomic_DNA"/>
</dbReference>
<protein>
    <recommendedName>
        <fullName evidence="3">RabBD domain-containing protein</fullName>
    </recommendedName>
</protein>
<proteinExistence type="predicted"/>
<feature type="compositionally biased region" description="Basic and acidic residues" evidence="2">
    <location>
        <begin position="318"/>
        <end position="335"/>
    </location>
</feature>
<dbReference type="AlphaFoldDB" id="A0A9Q1INT0"/>
<dbReference type="PANTHER" id="PTHR45716:SF5">
    <property type="entry name" value="SYNAPTOTAGMIN-LIKE PROTEIN 2"/>
    <property type="match status" value="1"/>
</dbReference>
<sequence>MIDLSYLTEEEQEMIVAVLKRDAELKKADEERIKQLQKAVRNTDKLKYLTGEWFYETKSQRHRDRIHGSDIIRAAMTQRKPMTILELTQIWTERPSFVNSELQDIFVPAELSGLIEEPSGQPTKKRANGSASPDVQKDGVMLALQSPAKRRKNPFNSALVLSEGSERRRQQFTNEEPEQITASEEELLPPSKSHIGSLAKINSEDADQHEYGAESTAPQVSTTQGPEDQKGKPVHAKVQGRGLSSRPAEQSHGLAEEQGPIAKVLEWFSWSSDGSNQYDNHSRQRVVQESDEEFGILEDAASVNQPIVTADFSRTHSIEAESQKPRNEPSEEKVNGPEGSDTEAQTLYGDVEQMTDGSTLMKYPVLSLYTAAATQGESCITASENKLRQGTEGKLTLRQEAQDKTPPLSHPVNGESLLRLANLKSFWEKENCGPSILISKTVDRLAGNKMTELAR</sequence>
<dbReference type="GO" id="GO:0031267">
    <property type="term" value="F:small GTPase binding"/>
    <property type="evidence" value="ECO:0007669"/>
    <property type="project" value="InterPro"/>
</dbReference>
<evidence type="ECO:0000256" key="2">
    <source>
        <dbReference type="SAM" id="MobiDB-lite"/>
    </source>
</evidence>
<name>A0A9Q1INT0_SYNKA</name>
<comment type="caution">
    <text evidence="4">The sequence shown here is derived from an EMBL/GenBank/DDBJ whole genome shotgun (WGS) entry which is preliminary data.</text>
</comment>
<dbReference type="PANTHER" id="PTHR45716">
    <property type="entry name" value="BITESIZE, ISOFORM I"/>
    <property type="match status" value="1"/>
</dbReference>
<feature type="compositionally biased region" description="Acidic residues" evidence="2">
    <location>
        <begin position="175"/>
        <end position="187"/>
    </location>
</feature>
<feature type="domain" description="RabBD" evidence="3">
    <location>
        <begin position="1"/>
        <end position="57"/>
    </location>
</feature>
<dbReference type="GO" id="GO:0006887">
    <property type="term" value="P:exocytosis"/>
    <property type="evidence" value="ECO:0007669"/>
    <property type="project" value="TreeGrafter"/>
</dbReference>
<dbReference type="Gene3D" id="6.10.250.3000">
    <property type="match status" value="1"/>
</dbReference>
<keyword evidence="1" id="KW-0175">Coiled coil</keyword>